<evidence type="ECO:0000256" key="1">
    <source>
        <dbReference type="ARBA" id="ARBA00022723"/>
    </source>
</evidence>
<sequence>MKKSLLVVAHGSRRQASNDEVRALTERVRAESNERFAAIECAFLELAEPSIPDGLERLIADGAAHITVLPYFLAAGRHVIEDIPEEVSTTQSKHPDVHIEIAPYLGTSETMPRLLLTMLADSAATSV</sequence>
<evidence type="ECO:0000256" key="2">
    <source>
        <dbReference type="ARBA" id="ARBA00023239"/>
    </source>
</evidence>
<dbReference type="eggNOG" id="COG2138">
    <property type="taxonomic scope" value="Bacteria"/>
</dbReference>
<dbReference type="CDD" id="cd03416">
    <property type="entry name" value="CbiX_SirB_N"/>
    <property type="match status" value="1"/>
</dbReference>
<protein>
    <submittedName>
        <fullName evidence="3">Sirohydrochlorin cobaltochelatase protein</fullName>
        <ecNumber evidence="3">4.99.1.3</ecNumber>
    </submittedName>
</protein>
<accession>U2FZQ5</accession>
<organism evidence="3 4">
    <name type="scientific">Salinisphaera shabanensis E1L3A</name>
    <dbReference type="NCBI Taxonomy" id="1033802"/>
    <lineage>
        <taxon>Bacteria</taxon>
        <taxon>Pseudomonadati</taxon>
        <taxon>Pseudomonadota</taxon>
        <taxon>Gammaproteobacteria</taxon>
        <taxon>Salinisphaerales</taxon>
        <taxon>Salinisphaeraceae</taxon>
        <taxon>Salinisphaera</taxon>
    </lineage>
</organism>
<dbReference type="Pfam" id="PF01903">
    <property type="entry name" value="CbiX"/>
    <property type="match status" value="1"/>
</dbReference>
<gene>
    <name evidence="3" type="primary">cbiX</name>
    <name evidence="3" type="ORF">SSPSH_001317</name>
</gene>
<keyword evidence="1" id="KW-0479">Metal-binding</keyword>
<dbReference type="STRING" id="1033802.SSPSH_001317"/>
<dbReference type="SUPFAM" id="SSF53800">
    <property type="entry name" value="Chelatase"/>
    <property type="match status" value="1"/>
</dbReference>
<dbReference type="RefSeq" id="WP_006912816.1">
    <property type="nucleotide sequence ID" value="NZ_AFNV02000008.1"/>
</dbReference>
<evidence type="ECO:0000313" key="3">
    <source>
        <dbReference type="EMBL" id="ERJ19553.1"/>
    </source>
</evidence>
<dbReference type="EC" id="4.99.1.3" evidence="3"/>
<keyword evidence="4" id="KW-1185">Reference proteome</keyword>
<proteinExistence type="predicted"/>
<evidence type="ECO:0000313" key="4">
    <source>
        <dbReference type="Proteomes" id="UP000006242"/>
    </source>
</evidence>
<dbReference type="InterPro" id="IPR050963">
    <property type="entry name" value="Sirohydro_Cobaltochel/CbiX"/>
</dbReference>
<dbReference type="AlphaFoldDB" id="U2FZQ5"/>
<dbReference type="GO" id="GO:0046872">
    <property type="term" value="F:metal ion binding"/>
    <property type="evidence" value="ECO:0007669"/>
    <property type="project" value="UniProtKB-KW"/>
</dbReference>
<dbReference type="OrthoDB" id="9797895at2"/>
<dbReference type="Gene3D" id="3.40.50.1400">
    <property type="match status" value="1"/>
</dbReference>
<name>U2FZQ5_9GAMM</name>
<comment type="caution">
    <text evidence="3">The sequence shown here is derived from an EMBL/GenBank/DDBJ whole genome shotgun (WGS) entry which is preliminary data.</text>
</comment>
<dbReference type="EMBL" id="AFNV02000008">
    <property type="protein sequence ID" value="ERJ19553.1"/>
    <property type="molecule type" value="Genomic_DNA"/>
</dbReference>
<keyword evidence="2 3" id="KW-0456">Lyase</keyword>
<reference evidence="3 4" key="2">
    <citation type="journal article" date="2013" name="PLoS ONE">
        <title>INDIGO - INtegrated Data Warehouse of MIcrobial GenOmes with Examples from the Red Sea Extremophiles.</title>
        <authorList>
            <person name="Alam I."/>
            <person name="Antunes A."/>
            <person name="Kamau A.A."/>
            <person name="Ba Alawi W."/>
            <person name="Kalkatawi M."/>
            <person name="Stingl U."/>
            <person name="Bajic V.B."/>
        </authorList>
    </citation>
    <scope>NUCLEOTIDE SEQUENCE [LARGE SCALE GENOMIC DNA]</scope>
    <source>
        <strain evidence="3 4">E1L3A</strain>
    </source>
</reference>
<dbReference type="PANTHER" id="PTHR33542:SF3">
    <property type="entry name" value="SIROHYDROCHLORIN FERROCHELATASE, CHLOROPLASTIC"/>
    <property type="match status" value="1"/>
</dbReference>
<dbReference type="PANTHER" id="PTHR33542">
    <property type="entry name" value="SIROHYDROCHLORIN FERROCHELATASE, CHLOROPLASTIC"/>
    <property type="match status" value="1"/>
</dbReference>
<reference evidence="3 4" key="1">
    <citation type="journal article" date="2011" name="J. Bacteriol.">
        <title>Genome sequence of Salinisphaera shabanensis, a gammaproteobacterium from the harsh, variable environment of the brine-seawater interface of the Shaban Deep in the Red Sea.</title>
        <authorList>
            <person name="Antunes A."/>
            <person name="Alam I."/>
            <person name="Bajic V.B."/>
            <person name="Stingl U."/>
        </authorList>
    </citation>
    <scope>NUCLEOTIDE SEQUENCE [LARGE SCALE GENOMIC DNA]</scope>
    <source>
        <strain evidence="3 4">E1L3A</strain>
    </source>
</reference>
<dbReference type="InterPro" id="IPR002762">
    <property type="entry name" value="CbiX-like"/>
</dbReference>
<dbReference type="Proteomes" id="UP000006242">
    <property type="component" value="Unassembled WGS sequence"/>
</dbReference>
<dbReference type="GO" id="GO:0016852">
    <property type="term" value="F:sirohydrochlorin cobaltochelatase activity"/>
    <property type="evidence" value="ECO:0007669"/>
    <property type="project" value="UniProtKB-EC"/>
</dbReference>